<feature type="domain" description="Cardiolipin synthase N-terminal" evidence="7">
    <location>
        <begin position="19"/>
        <end position="61"/>
    </location>
</feature>
<dbReference type="Proteomes" id="UP000460318">
    <property type="component" value="Unassembled WGS sequence"/>
</dbReference>
<accession>A0A7X3INP4</accession>
<name>A0A7X3INP4_9BACL</name>
<gene>
    <name evidence="8" type="ORF">GRF59_24690</name>
</gene>
<proteinExistence type="predicted"/>
<dbReference type="Pfam" id="PF13396">
    <property type="entry name" value="PLDc_N"/>
    <property type="match status" value="1"/>
</dbReference>
<keyword evidence="2" id="KW-1003">Cell membrane</keyword>
<dbReference type="AlphaFoldDB" id="A0A7X3INP4"/>
<evidence type="ECO:0000256" key="3">
    <source>
        <dbReference type="ARBA" id="ARBA00022692"/>
    </source>
</evidence>
<reference evidence="8 9" key="1">
    <citation type="submission" date="2019-12" db="EMBL/GenBank/DDBJ databases">
        <title>Paenibacillus sp. nov., an endophytic bacterium isolated from the stem of Dendrobium.</title>
        <authorList>
            <person name="Zhao R."/>
        </authorList>
    </citation>
    <scope>NUCLEOTIDE SEQUENCE [LARGE SCALE GENOMIC DNA]</scope>
    <source>
        <strain evidence="8 9">HJL G12</strain>
    </source>
</reference>
<dbReference type="EMBL" id="WUBI01000005">
    <property type="protein sequence ID" value="MWV46811.1"/>
    <property type="molecule type" value="Genomic_DNA"/>
</dbReference>
<feature type="transmembrane region" description="Helical" evidence="6">
    <location>
        <begin position="39"/>
        <end position="59"/>
    </location>
</feature>
<organism evidence="8 9">
    <name type="scientific">Paenibacillus dendrobii</name>
    <dbReference type="NCBI Taxonomy" id="2691084"/>
    <lineage>
        <taxon>Bacteria</taxon>
        <taxon>Bacillati</taxon>
        <taxon>Bacillota</taxon>
        <taxon>Bacilli</taxon>
        <taxon>Bacillales</taxon>
        <taxon>Paenibacillaceae</taxon>
        <taxon>Paenibacillus</taxon>
    </lineage>
</organism>
<evidence type="ECO:0000256" key="6">
    <source>
        <dbReference type="SAM" id="Phobius"/>
    </source>
</evidence>
<keyword evidence="3 6" id="KW-0812">Transmembrane</keyword>
<evidence type="ECO:0000256" key="5">
    <source>
        <dbReference type="ARBA" id="ARBA00023136"/>
    </source>
</evidence>
<evidence type="ECO:0000313" key="9">
    <source>
        <dbReference type="Proteomes" id="UP000460318"/>
    </source>
</evidence>
<dbReference type="GO" id="GO:0005886">
    <property type="term" value="C:plasma membrane"/>
    <property type="evidence" value="ECO:0007669"/>
    <property type="project" value="UniProtKB-SubCell"/>
</dbReference>
<evidence type="ECO:0000259" key="7">
    <source>
        <dbReference type="Pfam" id="PF13396"/>
    </source>
</evidence>
<protein>
    <submittedName>
        <fullName evidence="8">Transcriptional regulator</fullName>
    </submittedName>
</protein>
<keyword evidence="9" id="KW-1185">Reference proteome</keyword>
<keyword evidence="4 6" id="KW-1133">Transmembrane helix</keyword>
<sequence length="65" mass="7067">MSTDIPWNLIAPLIVIQLILAVVGLISLYKAASTRGPKWLWVIIILCGNLLGSVAYFVIGRKDAS</sequence>
<comment type="subcellular location">
    <subcellularLocation>
        <location evidence="1">Cell membrane</location>
        <topology evidence="1">Multi-pass membrane protein</topology>
    </subcellularLocation>
</comment>
<evidence type="ECO:0000256" key="1">
    <source>
        <dbReference type="ARBA" id="ARBA00004651"/>
    </source>
</evidence>
<evidence type="ECO:0000256" key="4">
    <source>
        <dbReference type="ARBA" id="ARBA00022989"/>
    </source>
</evidence>
<feature type="transmembrane region" description="Helical" evidence="6">
    <location>
        <begin position="6"/>
        <end position="27"/>
    </location>
</feature>
<comment type="caution">
    <text evidence="8">The sequence shown here is derived from an EMBL/GenBank/DDBJ whole genome shotgun (WGS) entry which is preliminary data.</text>
</comment>
<evidence type="ECO:0000313" key="8">
    <source>
        <dbReference type="EMBL" id="MWV46811.1"/>
    </source>
</evidence>
<keyword evidence="5 6" id="KW-0472">Membrane</keyword>
<evidence type="ECO:0000256" key="2">
    <source>
        <dbReference type="ARBA" id="ARBA00022475"/>
    </source>
</evidence>
<dbReference type="InterPro" id="IPR027379">
    <property type="entry name" value="CLS_N"/>
</dbReference>
<dbReference type="RefSeq" id="WP_160500410.1">
    <property type="nucleotide sequence ID" value="NZ_WUBI01000005.1"/>
</dbReference>